<keyword evidence="1" id="KW-0812">Transmembrane</keyword>
<proteinExistence type="predicted"/>
<dbReference type="RefSeq" id="WP_147457047.1">
    <property type="nucleotide sequence ID" value="NZ_RBKT01000001.1"/>
</dbReference>
<gene>
    <name evidence="2" type="ORF">BDK92_3857</name>
</gene>
<name>A0A495JLH3_9ACTN</name>
<dbReference type="Proteomes" id="UP000277671">
    <property type="component" value="Unassembled WGS sequence"/>
</dbReference>
<feature type="transmembrane region" description="Helical" evidence="1">
    <location>
        <begin position="28"/>
        <end position="45"/>
    </location>
</feature>
<keyword evidence="1" id="KW-0472">Membrane</keyword>
<feature type="transmembrane region" description="Helical" evidence="1">
    <location>
        <begin position="229"/>
        <end position="252"/>
    </location>
</feature>
<evidence type="ECO:0000313" key="2">
    <source>
        <dbReference type="EMBL" id="RKR89505.1"/>
    </source>
</evidence>
<keyword evidence="3" id="KW-1185">Reference proteome</keyword>
<organism evidence="2 3">
    <name type="scientific">Micromonospora pisi</name>
    <dbReference type="NCBI Taxonomy" id="589240"/>
    <lineage>
        <taxon>Bacteria</taxon>
        <taxon>Bacillati</taxon>
        <taxon>Actinomycetota</taxon>
        <taxon>Actinomycetes</taxon>
        <taxon>Micromonosporales</taxon>
        <taxon>Micromonosporaceae</taxon>
        <taxon>Micromonospora</taxon>
    </lineage>
</organism>
<sequence>MELARLWLGLIVAVCLPMSLPFLRRNWVAAIFCAGYAAYAIFPVLDGWAAVLTWCVAMIAGQGGNLLAQRDLRRLLRRPGSRGDQRESITLIRKMGVAAQSGRTALLLAGSLMISGLTFAGGHATDVIQDLVLRDEWAVILSGFLIAVFTGNELVVLVLRPYLGALTEHGEDVSKIIPLGVYLGWVERALVFIFITAGQPEAAALAIAAKSLARLPEVHRHDGTGFGQYVTVGTLTSLLVSVATGLTVRVALGLSPL</sequence>
<evidence type="ECO:0000256" key="1">
    <source>
        <dbReference type="SAM" id="Phobius"/>
    </source>
</evidence>
<reference evidence="2 3" key="1">
    <citation type="submission" date="2018-10" db="EMBL/GenBank/DDBJ databases">
        <title>Sequencing the genomes of 1000 actinobacteria strains.</title>
        <authorList>
            <person name="Klenk H.-P."/>
        </authorList>
    </citation>
    <scope>NUCLEOTIDE SEQUENCE [LARGE SCALE GENOMIC DNA]</scope>
    <source>
        <strain evidence="2 3">DSM 45175</strain>
    </source>
</reference>
<feature type="transmembrane region" description="Helical" evidence="1">
    <location>
        <begin position="51"/>
        <end position="68"/>
    </location>
</feature>
<protein>
    <submittedName>
        <fullName evidence="2">Uncharacterized protein</fullName>
    </submittedName>
</protein>
<evidence type="ECO:0000313" key="3">
    <source>
        <dbReference type="Proteomes" id="UP000277671"/>
    </source>
</evidence>
<dbReference type="OrthoDB" id="3388334at2"/>
<feature type="transmembrane region" description="Helical" evidence="1">
    <location>
        <begin position="6"/>
        <end position="23"/>
    </location>
</feature>
<dbReference type="EMBL" id="RBKT01000001">
    <property type="protein sequence ID" value="RKR89505.1"/>
    <property type="molecule type" value="Genomic_DNA"/>
</dbReference>
<feature type="transmembrane region" description="Helical" evidence="1">
    <location>
        <begin position="104"/>
        <end position="125"/>
    </location>
</feature>
<accession>A0A495JLH3</accession>
<keyword evidence="1" id="KW-1133">Transmembrane helix</keyword>
<comment type="caution">
    <text evidence="2">The sequence shown here is derived from an EMBL/GenBank/DDBJ whole genome shotgun (WGS) entry which is preliminary data.</text>
</comment>
<dbReference type="AlphaFoldDB" id="A0A495JLH3"/>
<feature type="transmembrane region" description="Helical" evidence="1">
    <location>
        <begin position="137"/>
        <end position="159"/>
    </location>
</feature>